<organism evidence="1">
    <name type="scientific">marine metagenome</name>
    <dbReference type="NCBI Taxonomy" id="408172"/>
    <lineage>
        <taxon>unclassified sequences</taxon>
        <taxon>metagenomes</taxon>
        <taxon>ecological metagenomes</taxon>
    </lineage>
</organism>
<dbReference type="PANTHER" id="PTHR43975">
    <property type="entry name" value="ZGC:101858"/>
    <property type="match status" value="1"/>
</dbReference>
<evidence type="ECO:0008006" key="2">
    <source>
        <dbReference type="Google" id="ProtNLM"/>
    </source>
</evidence>
<gene>
    <name evidence="1" type="ORF">METZ01_LOCUS428190</name>
</gene>
<accession>A0A382XWC1</accession>
<dbReference type="PRINTS" id="PR00081">
    <property type="entry name" value="GDHRDH"/>
</dbReference>
<name>A0A382XWC1_9ZZZZ</name>
<dbReference type="Pfam" id="PF13561">
    <property type="entry name" value="adh_short_C2"/>
    <property type="match status" value="1"/>
</dbReference>
<dbReference type="EMBL" id="UINC01171006">
    <property type="protein sequence ID" value="SVD75336.1"/>
    <property type="molecule type" value="Genomic_DNA"/>
</dbReference>
<evidence type="ECO:0000313" key="1">
    <source>
        <dbReference type="EMBL" id="SVD75336.1"/>
    </source>
</evidence>
<sequence length="244" mass="26479">ATGIGEAMARLCHAEGANVVIHGKNKEDVQRVAGDLGPRTLERDDDLSDPTSPERLVEATIEAFGRLDALVNNAAMISRKDLDASDVALFDHDFSVNTRAPLFLIKAALPHLSESKGNVLNIGSINSYCGERNLLVYSMTKGALLTMTRNLGDTLHRENGVCVNQFNLGWVLSPNEITAKIAEGLPEDWPDKVSPTFAPCGRIMLPEEIARIALPWISGETRPVSGSVIDVEQFPVIGRNPVKE</sequence>
<dbReference type="PROSITE" id="PS00061">
    <property type="entry name" value="ADH_SHORT"/>
    <property type="match status" value="1"/>
</dbReference>
<dbReference type="Gene3D" id="3.40.50.720">
    <property type="entry name" value="NAD(P)-binding Rossmann-like Domain"/>
    <property type="match status" value="1"/>
</dbReference>
<protein>
    <recommendedName>
        <fullName evidence="2">Short-chain dehydrogenase</fullName>
    </recommendedName>
</protein>
<reference evidence="1" key="1">
    <citation type="submission" date="2018-05" db="EMBL/GenBank/DDBJ databases">
        <authorList>
            <person name="Lanie J.A."/>
            <person name="Ng W.-L."/>
            <person name="Kazmierczak K.M."/>
            <person name="Andrzejewski T.M."/>
            <person name="Davidsen T.M."/>
            <person name="Wayne K.J."/>
            <person name="Tettelin H."/>
            <person name="Glass J.I."/>
            <person name="Rusch D."/>
            <person name="Podicherti R."/>
            <person name="Tsui H.-C.T."/>
            <person name="Winkler M.E."/>
        </authorList>
    </citation>
    <scope>NUCLEOTIDE SEQUENCE</scope>
</reference>
<proteinExistence type="predicted"/>
<feature type="non-terminal residue" evidence="1">
    <location>
        <position position="1"/>
    </location>
</feature>
<dbReference type="SUPFAM" id="SSF51735">
    <property type="entry name" value="NAD(P)-binding Rossmann-fold domains"/>
    <property type="match status" value="1"/>
</dbReference>
<dbReference type="AlphaFoldDB" id="A0A382XWC1"/>
<dbReference type="InterPro" id="IPR020904">
    <property type="entry name" value="Sc_DH/Rdtase_CS"/>
</dbReference>
<dbReference type="InterPro" id="IPR002347">
    <property type="entry name" value="SDR_fam"/>
</dbReference>
<dbReference type="PANTHER" id="PTHR43975:SF2">
    <property type="entry name" value="EG:BACR7A4.14 PROTEIN-RELATED"/>
    <property type="match status" value="1"/>
</dbReference>
<dbReference type="PRINTS" id="PR00080">
    <property type="entry name" value="SDRFAMILY"/>
</dbReference>
<dbReference type="InterPro" id="IPR036291">
    <property type="entry name" value="NAD(P)-bd_dom_sf"/>
</dbReference>
<dbReference type="CDD" id="cd05233">
    <property type="entry name" value="SDR_c"/>
    <property type="match status" value="1"/>
</dbReference>